<dbReference type="GO" id="GO:0003677">
    <property type="term" value="F:DNA binding"/>
    <property type="evidence" value="ECO:0007669"/>
    <property type="project" value="InterPro"/>
</dbReference>
<dbReference type="AlphaFoldDB" id="A0A4Y2N917"/>
<dbReference type="PANTHER" id="PTHR46599">
    <property type="entry name" value="PIGGYBAC TRANSPOSABLE ELEMENT-DERIVED PROTEIN 4"/>
    <property type="match status" value="1"/>
</dbReference>
<dbReference type="InterPro" id="IPR003173">
    <property type="entry name" value="PC4_C"/>
</dbReference>
<comment type="caution">
    <text evidence="3">The sequence shown here is derived from an EMBL/GenBank/DDBJ whole genome shotgun (WGS) entry which is preliminary data.</text>
</comment>
<reference evidence="3 4" key="1">
    <citation type="journal article" date="2019" name="Sci. Rep.">
        <title>Orb-weaving spider Araneus ventricosus genome elucidates the spidroin gene catalogue.</title>
        <authorList>
            <person name="Kono N."/>
            <person name="Nakamura H."/>
            <person name="Ohtoshi R."/>
            <person name="Moran D.A.P."/>
            <person name="Shinohara A."/>
            <person name="Yoshida Y."/>
            <person name="Fujiwara M."/>
            <person name="Mori M."/>
            <person name="Tomita M."/>
            <person name="Arakawa K."/>
        </authorList>
    </citation>
    <scope>NUCLEOTIDE SEQUENCE [LARGE SCALE GENOMIC DNA]</scope>
</reference>
<dbReference type="GO" id="GO:0006355">
    <property type="term" value="P:regulation of DNA-templated transcription"/>
    <property type="evidence" value="ECO:0007669"/>
    <property type="project" value="InterPro"/>
</dbReference>
<keyword evidence="4" id="KW-1185">Reference proteome</keyword>
<dbReference type="EMBL" id="BGPR01008693">
    <property type="protein sequence ID" value="GBN35423.1"/>
    <property type="molecule type" value="Genomic_DNA"/>
</dbReference>
<dbReference type="Pfam" id="PF13843">
    <property type="entry name" value="DDE_Tnp_1_7"/>
    <property type="match status" value="1"/>
</dbReference>
<feature type="domain" description="PiggyBac transposable element-derived protein" evidence="2">
    <location>
        <begin position="1"/>
        <end position="134"/>
    </location>
</feature>
<evidence type="ECO:0000313" key="4">
    <source>
        <dbReference type="Proteomes" id="UP000499080"/>
    </source>
</evidence>
<proteinExistence type="predicted"/>
<evidence type="ECO:0008006" key="5">
    <source>
        <dbReference type="Google" id="ProtNLM"/>
    </source>
</evidence>
<accession>A0A4Y2N917</accession>
<evidence type="ECO:0000259" key="2">
    <source>
        <dbReference type="Pfam" id="PF13843"/>
    </source>
</evidence>
<dbReference type="SUPFAM" id="SSF54447">
    <property type="entry name" value="ssDNA-binding transcriptional regulator domain"/>
    <property type="match status" value="1"/>
</dbReference>
<feature type="non-terminal residue" evidence="3">
    <location>
        <position position="384"/>
    </location>
</feature>
<dbReference type="PANTHER" id="PTHR46599:SF3">
    <property type="entry name" value="PIGGYBAC TRANSPOSABLE ELEMENT-DERIVED PROTEIN 4"/>
    <property type="match status" value="1"/>
</dbReference>
<dbReference type="Pfam" id="PF02229">
    <property type="entry name" value="PC4"/>
    <property type="match status" value="1"/>
</dbReference>
<evidence type="ECO:0000259" key="1">
    <source>
        <dbReference type="Pfam" id="PF02229"/>
    </source>
</evidence>
<sequence length="384" mass="43252">MLCDSRLGYVYNFEPYCGKKDNVPRSEKGLGYDVIRFLCSCLKSTGHHIFFDRFFSSVLLMRDLLNAGQYSTGTIMLNRKYLPENIKEFKLKTAGESKCFQCIETPNLTCTIWKDKKEIALVSTANTYTIEPTKRRIGGPSSLVVRSLLRSLWDPGSNSDSLTIAVFLGLAHVKYVGVRRPYAGGVRKFGEGGASSGVLFVMQTQFKITKDFEISQLLNRISSVRSFLINFELSFMNSLYFDFCRSTVFPDFLFIMKRASSESASSATAAKKLSTFNNTGGFTEDSIPQHHYHIGENNYAVVSDFGNVLNVHIRKFKTNENGRIFPTKNGVSFSPYVWESLVTEMDNSSLPSETGKVLIVRDTLFLTSAWIENVPCVSLQRYVT</sequence>
<evidence type="ECO:0000313" key="3">
    <source>
        <dbReference type="EMBL" id="GBN35423.1"/>
    </source>
</evidence>
<dbReference type="InterPro" id="IPR029526">
    <property type="entry name" value="PGBD"/>
</dbReference>
<dbReference type="Gene3D" id="2.30.31.10">
    <property type="entry name" value="Transcriptional Coactivator Pc4, Chain A"/>
    <property type="match status" value="1"/>
</dbReference>
<name>A0A4Y2N917_ARAVE</name>
<protein>
    <recommendedName>
        <fullName evidence="5">Transcriptional coactivator p15 (PC4) C-terminal domain-containing protein</fullName>
    </recommendedName>
</protein>
<feature type="domain" description="Transcriptional coactivator p15 (PC4) C-terminal" evidence="1">
    <location>
        <begin position="294"/>
        <end position="342"/>
    </location>
</feature>
<organism evidence="3 4">
    <name type="scientific">Araneus ventricosus</name>
    <name type="common">Orbweaver spider</name>
    <name type="synonym">Epeira ventricosa</name>
    <dbReference type="NCBI Taxonomy" id="182803"/>
    <lineage>
        <taxon>Eukaryota</taxon>
        <taxon>Metazoa</taxon>
        <taxon>Ecdysozoa</taxon>
        <taxon>Arthropoda</taxon>
        <taxon>Chelicerata</taxon>
        <taxon>Arachnida</taxon>
        <taxon>Araneae</taxon>
        <taxon>Araneomorphae</taxon>
        <taxon>Entelegynae</taxon>
        <taxon>Araneoidea</taxon>
        <taxon>Araneidae</taxon>
        <taxon>Araneus</taxon>
    </lineage>
</organism>
<gene>
    <name evidence="3" type="ORF">AVEN_73747_1</name>
</gene>
<dbReference type="Proteomes" id="UP000499080">
    <property type="component" value="Unassembled WGS sequence"/>
</dbReference>
<dbReference type="InterPro" id="IPR009044">
    <property type="entry name" value="ssDNA-bd_transcriptional_reg"/>
</dbReference>
<dbReference type="OrthoDB" id="2505440at2759"/>